<reference evidence="1" key="1">
    <citation type="submission" date="2022-03" db="EMBL/GenBank/DDBJ databases">
        <authorList>
            <person name="Martin H S."/>
        </authorList>
    </citation>
    <scope>NUCLEOTIDE SEQUENCE</scope>
</reference>
<accession>A0ABN8I2F6</accession>
<sequence>MTLRRCDSLPARLREYHTKPDVELGQPIQLPDSNTVPNFTDPSKLDEVIATWKSLQTDVIKLSNGNPSKNERTDQKINETETITHSFISDFKCTKSDKRKKLVFSNASTTARKKDDNPTSSLPAEVAQANSIECGASKARRRTLLERLLSWRTPECNCREKFTPKLRPTPVPRPEDLLCTCGVSRTNFADKRNRYTERGRSKSVGYEAAREVTQFRRCASAGATVGAETPAALRARAALTLARRYYPEGGWGWTITVVGTLVQIITHGLQLGGGTGAVACTAAVKYRVPPLYTYGE</sequence>
<evidence type="ECO:0000313" key="2">
    <source>
        <dbReference type="Proteomes" id="UP000837857"/>
    </source>
</evidence>
<proteinExistence type="predicted"/>
<keyword evidence="2" id="KW-1185">Reference proteome</keyword>
<organism evidence="1 2">
    <name type="scientific">Iphiclides podalirius</name>
    <name type="common">scarce swallowtail</name>
    <dbReference type="NCBI Taxonomy" id="110791"/>
    <lineage>
        <taxon>Eukaryota</taxon>
        <taxon>Metazoa</taxon>
        <taxon>Ecdysozoa</taxon>
        <taxon>Arthropoda</taxon>
        <taxon>Hexapoda</taxon>
        <taxon>Insecta</taxon>
        <taxon>Pterygota</taxon>
        <taxon>Neoptera</taxon>
        <taxon>Endopterygota</taxon>
        <taxon>Lepidoptera</taxon>
        <taxon>Glossata</taxon>
        <taxon>Ditrysia</taxon>
        <taxon>Papilionoidea</taxon>
        <taxon>Papilionidae</taxon>
        <taxon>Papilioninae</taxon>
        <taxon>Iphiclides</taxon>
    </lineage>
</organism>
<evidence type="ECO:0000313" key="1">
    <source>
        <dbReference type="EMBL" id="CAH2047189.1"/>
    </source>
</evidence>
<dbReference type="Proteomes" id="UP000837857">
    <property type="component" value="Chromosome 17"/>
</dbReference>
<feature type="non-terminal residue" evidence="1">
    <location>
        <position position="296"/>
    </location>
</feature>
<protein>
    <submittedName>
        <fullName evidence="1">Uncharacterized protein</fullName>
    </submittedName>
</protein>
<gene>
    <name evidence="1" type="ORF">IPOD504_LOCUS5658</name>
</gene>
<dbReference type="EMBL" id="OW152829">
    <property type="protein sequence ID" value="CAH2047189.1"/>
    <property type="molecule type" value="Genomic_DNA"/>
</dbReference>
<name>A0ABN8I2F6_9NEOP</name>